<keyword evidence="5" id="KW-0001">2Fe-2S</keyword>
<dbReference type="InterPro" id="IPR006638">
    <property type="entry name" value="Elp3/MiaA/NifB-like_rSAM"/>
</dbReference>
<dbReference type="OrthoDB" id="5495221at2"/>
<evidence type="ECO:0000256" key="8">
    <source>
        <dbReference type="ARBA" id="ARBA00023004"/>
    </source>
</evidence>
<reference evidence="12 13" key="1">
    <citation type="submission" date="2017-06" db="EMBL/GenBank/DDBJ databases">
        <title>Draft Genome Sequence of Natranaerobius trueperi halophilic, alkalithermophilic bacteria from soda lakes.</title>
        <authorList>
            <person name="Zhao B."/>
        </authorList>
    </citation>
    <scope>NUCLEOTIDE SEQUENCE [LARGE SCALE GENOMIC DNA]</scope>
    <source>
        <strain evidence="12 13">DSM 18760</strain>
    </source>
</reference>
<keyword evidence="3" id="KW-0004">4Fe-4S</keyword>
<evidence type="ECO:0000256" key="3">
    <source>
        <dbReference type="ARBA" id="ARBA00022485"/>
    </source>
</evidence>
<dbReference type="PANTHER" id="PTHR22976:SF2">
    <property type="entry name" value="BIOTIN SYNTHASE, MITOCHONDRIAL"/>
    <property type="match status" value="1"/>
</dbReference>
<dbReference type="PROSITE" id="PS51918">
    <property type="entry name" value="RADICAL_SAM"/>
    <property type="match status" value="1"/>
</dbReference>
<comment type="caution">
    <text evidence="12">The sequence shown here is derived from an EMBL/GenBank/DDBJ whole genome shotgun (WGS) entry which is preliminary data.</text>
</comment>
<dbReference type="SFLD" id="SFLDG01098">
    <property type="entry name" value="Uncharacterised_Radical_SAM_Su"/>
    <property type="match status" value="1"/>
</dbReference>
<keyword evidence="7" id="KW-0093">Biotin biosynthesis</keyword>
<evidence type="ECO:0000256" key="7">
    <source>
        <dbReference type="ARBA" id="ARBA00022756"/>
    </source>
</evidence>
<gene>
    <name evidence="12" type="ORF">CDO51_05625</name>
</gene>
<dbReference type="GO" id="GO:0051537">
    <property type="term" value="F:2 iron, 2 sulfur cluster binding"/>
    <property type="evidence" value="ECO:0007669"/>
    <property type="project" value="UniProtKB-KW"/>
</dbReference>
<evidence type="ECO:0000313" key="13">
    <source>
        <dbReference type="Proteomes" id="UP000214588"/>
    </source>
</evidence>
<dbReference type="InterPro" id="IPR013785">
    <property type="entry name" value="Aldolase_TIM"/>
</dbReference>
<dbReference type="InterPro" id="IPR007197">
    <property type="entry name" value="rSAM"/>
</dbReference>
<keyword evidence="8" id="KW-0408">Iron</keyword>
<evidence type="ECO:0000256" key="6">
    <source>
        <dbReference type="ARBA" id="ARBA00022723"/>
    </source>
</evidence>
<dbReference type="GO" id="GO:0046872">
    <property type="term" value="F:metal ion binding"/>
    <property type="evidence" value="ECO:0007669"/>
    <property type="project" value="UniProtKB-KW"/>
</dbReference>
<keyword evidence="9" id="KW-0411">Iron-sulfur</keyword>
<evidence type="ECO:0000256" key="5">
    <source>
        <dbReference type="ARBA" id="ARBA00022714"/>
    </source>
</evidence>
<dbReference type="AlphaFoldDB" id="A0A226BYC8"/>
<protein>
    <recommendedName>
        <fullName evidence="2">biotin synthase</fullName>
        <ecNumber evidence="2">2.8.1.6</ecNumber>
    </recommendedName>
</protein>
<dbReference type="Pfam" id="PF04055">
    <property type="entry name" value="Radical_SAM"/>
    <property type="match status" value="1"/>
</dbReference>
<dbReference type="InterPro" id="IPR058240">
    <property type="entry name" value="rSAM_sf"/>
</dbReference>
<proteinExistence type="predicted"/>
<dbReference type="GO" id="GO:0009102">
    <property type="term" value="P:biotin biosynthetic process"/>
    <property type="evidence" value="ECO:0007669"/>
    <property type="project" value="UniProtKB-KW"/>
</dbReference>
<accession>A0A226BYC8</accession>
<dbReference type="SFLD" id="SFLDS00029">
    <property type="entry name" value="Radical_SAM"/>
    <property type="match status" value="1"/>
</dbReference>
<evidence type="ECO:0000313" key="12">
    <source>
        <dbReference type="EMBL" id="OWZ84038.1"/>
    </source>
</evidence>
<dbReference type="SUPFAM" id="SSF102114">
    <property type="entry name" value="Radical SAM enzymes"/>
    <property type="match status" value="1"/>
</dbReference>
<dbReference type="CDD" id="cd01335">
    <property type="entry name" value="Radical_SAM"/>
    <property type="match status" value="1"/>
</dbReference>
<comment type="pathway">
    <text evidence="1">Cofactor biosynthesis; biotin biosynthesis; biotin from 7,8-diaminononanoate: step 2/2.</text>
</comment>
<dbReference type="GO" id="GO:0051539">
    <property type="term" value="F:4 iron, 4 sulfur cluster binding"/>
    <property type="evidence" value="ECO:0007669"/>
    <property type="project" value="UniProtKB-KW"/>
</dbReference>
<evidence type="ECO:0000259" key="11">
    <source>
        <dbReference type="PROSITE" id="PS51918"/>
    </source>
</evidence>
<keyword evidence="6" id="KW-0479">Metal-binding</keyword>
<sequence length="319" mass="35868">MIRISAGSAYVCGLNKLKTDAMPTTAYLMDGENCLNNCSFCPQSRSSLSKSNLLSRITWPEYSKEDLKHGLAEGERNGLKRVCLQSVKEDSGHEKTQTVLNDITQMTNLPICVSANIESVEQVKDLINQGADKVGISLDVCDPNKFNSIKGGFFEERFKLIKECALKFPDKISTHLIVGLGESEQQVIELLSELIYLGVHVGLFAFTPIKGTKLENESPPDIKKYRIIQTVHYLLRYNYITYDDIIFDNENRVIKFGIESENIKNILKDGEAFETTGCPDCNRPYYNEKPGGIIYNYPRSLTSEEAQNAVKLVLSRIET</sequence>
<dbReference type="InterPro" id="IPR002684">
    <property type="entry name" value="Biotin_synth/BioAB"/>
</dbReference>
<organism evidence="12 13">
    <name type="scientific">Natranaerobius trueperi</name>
    <dbReference type="NCBI Taxonomy" id="759412"/>
    <lineage>
        <taxon>Bacteria</taxon>
        <taxon>Bacillati</taxon>
        <taxon>Bacillota</taxon>
        <taxon>Clostridia</taxon>
        <taxon>Natranaerobiales</taxon>
        <taxon>Natranaerobiaceae</taxon>
        <taxon>Natranaerobius</taxon>
    </lineage>
</organism>
<dbReference type="PANTHER" id="PTHR22976">
    <property type="entry name" value="BIOTIN SYNTHASE"/>
    <property type="match status" value="1"/>
</dbReference>
<dbReference type="SMART" id="SM00729">
    <property type="entry name" value="Elp3"/>
    <property type="match status" value="1"/>
</dbReference>
<evidence type="ECO:0000256" key="2">
    <source>
        <dbReference type="ARBA" id="ARBA00012236"/>
    </source>
</evidence>
<comment type="catalytic activity">
    <reaction evidence="10">
        <text>(4R,5S)-dethiobiotin + (sulfur carrier)-SH + 2 reduced [2Fe-2S]-[ferredoxin] + 2 S-adenosyl-L-methionine = (sulfur carrier)-H + biotin + 2 5'-deoxyadenosine + 2 L-methionine + 2 oxidized [2Fe-2S]-[ferredoxin]</text>
        <dbReference type="Rhea" id="RHEA:22060"/>
        <dbReference type="Rhea" id="RHEA-COMP:10000"/>
        <dbReference type="Rhea" id="RHEA-COMP:10001"/>
        <dbReference type="Rhea" id="RHEA-COMP:14737"/>
        <dbReference type="Rhea" id="RHEA-COMP:14739"/>
        <dbReference type="ChEBI" id="CHEBI:17319"/>
        <dbReference type="ChEBI" id="CHEBI:29917"/>
        <dbReference type="ChEBI" id="CHEBI:33737"/>
        <dbReference type="ChEBI" id="CHEBI:33738"/>
        <dbReference type="ChEBI" id="CHEBI:57586"/>
        <dbReference type="ChEBI" id="CHEBI:57844"/>
        <dbReference type="ChEBI" id="CHEBI:59789"/>
        <dbReference type="ChEBI" id="CHEBI:64428"/>
        <dbReference type="ChEBI" id="CHEBI:149473"/>
        <dbReference type="EC" id="2.8.1.6"/>
    </reaction>
</comment>
<keyword evidence="13" id="KW-1185">Reference proteome</keyword>
<dbReference type="EC" id="2.8.1.6" evidence="2"/>
<dbReference type="Gene3D" id="3.20.20.70">
    <property type="entry name" value="Aldolase class I"/>
    <property type="match status" value="1"/>
</dbReference>
<evidence type="ECO:0000256" key="4">
    <source>
        <dbReference type="ARBA" id="ARBA00022691"/>
    </source>
</evidence>
<dbReference type="Proteomes" id="UP000214588">
    <property type="component" value="Unassembled WGS sequence"/>
</dbReference>
<evidence type="ECO:0000256" key="1">
    <source>
        <dbReference type="ARBA" id="ARBA00004942"/>
    </source>
</evidence>
<dbReference type="RefSeq" id="WP_089023328.1">
    <property type="nucleotide sequence ID" value="NZ_NIQC01000009.1"/>
</dbReference>
<name>A0A226BYC8_9FIRM</name>
<feature type="domain" description="Radical SAM core" evidence="11">
    <location>
        <begin position="20"/>
        <end position="243"/>
    </location>
</feature>
<keyword evidence="4" id="KW-0949">S-adenosyl-L-methionine</keyword>
<evidence type="ECO:0000256" key="9">
    <source>
        <dbReference type="ARBA" id="ARBA00023014"/>
    </source>
</evidence>
<evidence type="ECO:0000256" key="10">
    <source>
        <dbReference type="ARBA" id="ARBA00051157"/>
    </source>
</evidence>
<dbReference type="GO" id="GO:0004076">
    <property type="term" value="F:biotin synthase activity"/>
    <property type="evidence" value="ECO:0007669"/>
    <property type="project" value="UniProtKB-EC"/>
</dbReference>
<dbReference type="EMBL" id="NIQC01000009">
    <property type="protein sequence ID" value="OWZ84038.1"/>
    <property type="molecule type" value="Genomic_DNA"/>
</dbReference>